<organism evidence="8 9">
    <name type="scientific">Aspergillus parasiticus (strain ATCC 56775 / NRRL 5862 / SRRC 143 / SU-1)</name>
    <dbReference type="NCBI Taxonomy" id="1403190"/>
    <lineage>
        <taxon>Eukaryota</taxon>
        <taxon>Fungi</taxon>
        <taxon>Dikarya</taxon>
        <taxon>Ascomycota</taxon>
        <taxon>Pezizomycotina</taxon>
        <taxon>Eurotiomycetes</taxon>
        <taxon>Eurotiomycetidae</taxon>
        <taxon>Eurotiales</taxon>
        <taxon>Aspergillaceae</taxon>
        <taxon>Aspergillus</taxon>
        <taxon>Aspergillus subgen. Circumdati</taxon>
    </lineage>
</organism>
<evidence type="ECO:0000313" key="9">
    <source>
        <dbReference type="Proteomes" id="UP000033540"/>
    </source>
</evidence>
<comment type="subcellular location">
    <subcellularLocation>
        <location evidence="1">Membrane</location>
        <topology evidence="1">Multi-pass membrane protein</topology>
    </subcellularLocation>
</comment>
<evidence type="ECO:0000256" key="6">
    <source>
        <dbReference type="SAM" id="MobiDB-lite"/>
    </source>
</evidence>
<feature type="transmembrane region" description="Helical" evidence="7">
    <location>
        <begin position="129"/>
        <end position="154"/>
    </location>
</feature>
<feature type="transmembrane region" description="Helical" evidence="7">
    <location>
        <begin position="67"/>
        <end position="84"/>
    </location>
</feature>
<feature type="region of interest" description="Disordered" evidence="6">
    <location>
        <begin position="1"/>
        <end position="28"/>
    </location>
</feature>
<protein>
    <submittedName>
        <fullName evidence="8">GPR1/FUN34/yaaH family protein</fullName>
    </submittedName>
</protein>
<sequence length="266" mass="28760">MSDTREANPTAMDTAESGSSQFHLQKERQSTFHAENGAVASLPQREAHIHTVSQVPLPPYQKLANPGPLGLLAFALTTFVLGLYECGAGLPHSNPQGKVGPNQAAFGLAIFFGGGAQFVAGIFEFRVGNTFGCTVHCSYSAFWLSYAMFLIPSLDIKGQYNGDERAYTFALGIYLIVWCFLTVLFLLAALRTNLSIILVFFFLIIAYLLLSIANFIATEHPAQSVKVNKAGGAFTVICAFVAFYAGASGLMVPETTWVRFPLGEIP</sequence>
<evidence type="ECO:0000256" key="4">
    <source>
        <dbReference type="ARBA" id="ARBA00022989"/>
    </source>
</evidence>
<dbReference type="AlphaFoldDB" id="A0A0F0IBR5"/>
<gene>
    <name evidence="8" type="ORF">P875_00033754</name>
</gene>
<accession>A0A0F0IBR5</accession>
<dbReference type="EMBL" id="JZEE01000573">
    <property type="protein sequence ID" value="KJK63393.1"/>
    <property type="molecule type" value="Genomic_DNA"/>
</dbReference>
<comment type="similarity">
    <text evidence="2">Belongs to the acetate uptake transporter (AceTr) (TC 2.A.96) family.</text>
</comment>
<reference evidence="8 9" key="1">
    <citation type="submission" date="2015-02" db="EMBL/GenBank/DDBJ databases">
        <title>Draft genome sequence of Aspergillus parasiticus SU-1.</title>
        <authorList>
            <person name="Yu J."/>
            <person name="Fedorova N."/>
            <person name="Yin Y."/>
            <person name="Losada L."/>
            <person name="Zafar N."/>
            <person name="Taujale R."/>
            <person name="Ehrlich K.C."/>
            <person name="Bhatnagar D."/>
            <person name="Cleveland T.E."/>
            <person name="Bennett J.W."/>
            <person name="Nierman W.C."/>
        </authorList>
    </citation>
    <scope>NUCLEOTIDE SEQUENCE [LARGE SCALE GENOMIC DNA]</scope>
    <source>
        <strain evidence="9">ATCC 56775 / NRRL 5862 / SRRC 143 / SU-1</strain>
    </source>
</reference>
<dbReference type="GO" id="GO:0005886">
    <property type="term" value="C:plasma membrane"/>
    <property type="evidence" value="ECO:0007669"/>
    <property type="project" value="TreeGrafter"/>
</dbReference>
<dbReference type="InterPro" id="IPR051633">
    <property type="entry name" value="AceTr"/>
</dbReference>
<keyword evidence="4 7" id="KW-1133">Transmembrane helix</keyword>
<feature type="transmembrane region" description="Helical" evidence="7">
    <location>
        <begin position="104"/>
        <end position="123"/>
    </location>
</feature>
<keyword evidence="3 7" id="KW-0812">Transmembrane</keyword>
<dbReference type="NCBIfam" id="NF038013">
    <property type="entry name" value="AceTr_1"/>
    <property type="match status" value="1"/>
</dbReference>
<evidence type="ECO:0000256" key="7">
    <source>
        <dbReference type="SAM" id="Phobius"/>
    </source>
</evidence>
<feature type="transmembrane region" description="Helical" evidence="7">
    <location>
        <begin position="196"/>
        <end position="218"/>
    </location>
</feature>
<feature type="transmembrane region" description="Helical" evidence="7">
    <location>
        <begin position="230"/>
        <end position="252"/>
    </location>
</feature>
<evidence type="ECO:0000256" key="2">
    <source>
        <dbReference type="ARBA" id="ARBA00005587"/>
    </source>
</evidence>
<name>A0A0F0IBR5_ASPPU</name>
<dbReference type="InterPro" id="IPR000791">
    <property type="entry name" value="Gpr1/Fun34/SatP-like"/>
</dbReference>
<comment type="caution">
    <text evidence="8">The sequence shown here is derived from an EMBL/GenBank/DDBJ whole genome shotgun (WGS) entry which is preliminary data.</text>
</comment>
<dbReference type="GO" id="GO:0015123">
    <property type="term" value="F:acetate transmembrane transporter activity"/>
    <property type="evidence" value="ECO:0007669"/>
    <property type="project" value="TreeGrafter"/>
</dbReference>
<evidence type="ECO:0000256" key="1">
    <source>
        <dbReference type="ARBA" id="ARBA00004141"/>
    </source>
</evidence>
<keyword evidence="5 7" id="KW-0472">Membrane</keyword>
<dbReference type="PANTHER" id="PTHR31123:SF1">
    <property type="entry name" value="ACCUMULATION OF DYADS PROTEIN 2-RELATED"/>
    <property type="match status" value="1"/>
</dbReference>
<proteinExistence type="inferred from homology"/>
<dbReference type="OrthoDB" id="3648309at2759"/>
<feature type="transmembrane region" description="Helical" evidence="7">
    <location>
        <begin position="166"/>
        <end position="190"/>
    </location>
</feature>
<dbReference type="Proteomes" id="UP000033540">
    <property type="component" value="Unassembled WGS sequence"/>
</dbReference>
<evidence type="ECO:0000313" key="8">
    <source>
        <dbReference type="EMBL" id="KJK63393.1"/>
    </source>
</evidence>
<dbReference type="STRING" id="1403190.A0A0F0IBR5"/>
<dbReference type="Pfam" id="PF01184">
    <property type="entry name" value="Gpr1_Fun34_YaaH"/>
    <property type="match status" value="1"/>
</dbReference>
<dbReference type="PANTHER" id="PTHR31123">
    <property type="entry name" value="ACCUMULATION OF DYADS PROTEIN 2-RELATED"/>
    <property type="match status" value="1"/>
</dbReference>
<evidence type="ECO:0000256" key="5">
    <source>
        <dbReference type="ARBA" id="ARBA00023136"/>
    </source>
</evidence>
<evidence type="ECO:0000256" key="3">
    <source>
        <dbReference type="ARBA" id="ARBA00022692"/>
    </source>
</evidence>